<organism evidence="1">
    <name type="scientific">Arundo donax</name>
    <name type="common">Giant reed</name>
    <name type="synonym">Donax arundinaceus</name>
    <dbReference type="NCBI Taxonomy" id="35708"/>
    <lineage>
        <taxon>Eukaryota</taxon>
        <taxon>Viridiplantae</taxon>
        <taxon>Streptophyta</taxon>
        <taxon>Embryophyta</taxon>
        <taxon>Tracheophyta</taxon>
        <taxon>Spermatophyta</taxon>
        <taxon>Magnoliopsida</taxon>
        <taxon>Liliopsida</taxon>
        <taxon>Poales</taxon>
        <taxon>Poaceae</taxon>
        <taxon>PACMAD clade</taxon>
        <taxon>Arundinoideae</taxon>
        <taxon>Arundineae</taxon>
        <taxon>Arundo</taxon>
    </lineage>
</organism>
<protein>
    <submittedName>
        <fullName evidence="1">Uncharacterized protein</fullName>
    </submittedName>
</protein>
<reference evidence="1" key="2">
    <citation type="journal article" date="2015" name="Data Brief">
        <title>Shoot transcriptome of the giant reed, Arundo donax.</title>
        <authorList>
            <person name="Barrero R.A."/>
            <person name="Guerrero F.D."/>
            <person name="Moolhuijzen P."/>
            <person name="Goolsby J.A."/>
            <person name="Tidwell J."/>
            <person name="Bellgard S.E."/>
            <person name="Bellgard M.I."/>
        </authorList>
    </citation>
    <scope>NUCLEOTIDE SEQUENCE</scope>
    <source>
        <tissue evidence="1">Shoot tissue taken approximately 20 cm above the soil surface</tissue>
    </source>
</reference>
<proteinExistence type="predicted"/>
<reference evidence="1" key="1">
    <citation type="submission" date="2014-09" db="EMBL/GenBank/DDBJ databases">
        <authorList>
            <person name="Magalhaes I.L.F."/>
            <person name="Oliveira U."/>
            <person name="Santos F.R."/>
            <person name="Vidigal T.H.D.A."/>
            <person name="Brescovit A.D."/>
            <person name="Santos A.J."/>
        </authorList>
    </citation>
    <scope>NUCLEOTIDE SEQUENCE</scope>
    <source>
        <tissue evidence="1">Shoot tissue taken approximately 20 cm above the soil surface</tissue>
    </source>
</reference>
<name>A0A0A8YS89_ARUDO</name>
<dbReference type="EMBL" id="GBRH01268584">
    <property type="protein sequence ID" value="JAD29311.1"/>
    <property type="molecule type" value="Transcribed_RNA"/>
</dbReference>
<accession>A0A0A8YS89</accession>
<sequence length="36" mass="4220">MEWSRSQTNLRSWNLHAIQGFGEYNVKPTPSIDENL</sequence>
<evidence type="ECO:0000313" key="1">
    <source>
        <dbReference type="EMBL" id="JAD29311.1"/>
    </source>
</evidence>
<dbReference type="AlphaFoldDB" id="A0A0A8YS89"/>